<evidence type="ECO:0000256" key="1">
    <source>
        <dbReference type="ARBA" id="ARBA00004377"/>
    </source>
</evidence>
<dbReference type="RefSeq" id="WP_086433875.1">
    <property type="nucleotide sequence ID" value="NZ_FXWH01000001.1"/>
</dbReference>
<dbReference type="NCBIfam" id="TIGR02532">
    <property type="entry name" value="IV_pilin_GFxxxE"/>
    <property type="match status" value="1"/>
</dbReference>
<dbReference type="PANTHER" id="PTHR38779:SF2">
    <property type="entry name" value="TYPE II SECRETION SYSTEM PROTEIN I-RELATED"/>
    <property type="match status" value="1"/>
</dbReference>
<evidence type="ECO:0000256" key="5">
    <source>
        <dbReference type="ARBA" id="ARBA00022519"/>
    </source>
</evidence>
<comment type="subcellular location">
    <subcellularLocation>
        <location evidence="1">Cell inner membrane</location>
        <topology evidence="1">Single-pass membrane protein</topology>
    </subcellularLocation>
</comment>
<evidence type="ECO:0000256" key="9">
    <source>
        <dbReference type="SAM" id="Phobius"/>
    </source>
</evidence>
<protein>
    <submittedName>
        <fullName evidence="10">Prepilin-type N-terminal cleavage/methylation domain-containing protein</fullName>
    </submittedName>
</protein>
<keyword evidence="5" id="KW-0997">Cell inner membrane</keyword>
<dbReference type="AlphaFoldDB" id="A0A1Y6EIL1"/>
<keyword evidence="4" id="KW-0488">Methylation</keyword>
<dbReference type="OrthoDB" id="6019428at2"/>
<dbReference type="GO" id="GO:0015627">
    <property type="term" value="C:type II protein secretion system complex"/>
    <property type="evidence" value="ECO:0007669"/>
    <property type="project" value="InterPro"/>
</dbReference>
<comment type="similarity">
    <text evidence="2">Belongs to the GSP I family.</text>
</comment>
<keyword evidence="3" id="KW-1003">Cell membrane</keyword>
<evidence type="ECO:0000256" key="2">
    <source>
        <dbReference type="ARBA" id="ARBA00008358"/>
    </source>
</evidence>
<evidence type="ECO:0000256" key="4">
    <source>
        <dbReference type="ARBA" id="ARBA00022481"/>
    </source>
</evidence>
<dbReference type="GO" id="GO:0005886">
    <property type="term" value="C:plasma membrane"/>
    <property type="evidence" value="ECO:0007669"/>
    <property type="project" value="UniProtKB-SubCell"/>
</dbReference>
<feature type="transmembrane region" description="Helical" evidence="9">
    <location>
        <begin position="21"/>
        <end position="41"/>
    </location>
</feature>
<evidence type="ECO:0000313" key="10">
    <source>
        <dbReference type="EMBL" id="SMQ62465.1"/>
    </source>
</evidence>
<dbReference type="EMBL" id="FXWH01000001">
    <property type="protein sequence ID" value="SMQ62465.1"/>
    <property type="molecule type" value="Genomic_DNA"/>
</dbReference>
<keyword evidence="6 9" id="KW-0812">Transmembrane</keyword>
<reference evidence="11" key="1">
    <citation type="submission" date="2017-04" db="EMBL/GenBank/DDBJ databases">
        <authorList>
            <person name="Varghese N."/>
            <person name="Submissions S."/>
        </authorList>
    </citation>
    <scope>NUCLEOTIDE SEQUENCE [LARGE SCALE GENOMIC DNA]</scope>
</reference>
<keyword evidence="7 9" id="KW-1133">Transmembrane helix</keyword>
<organism evidence="10 11">
    <name type="scientific">Pseudidiomarina planktonica</name>
    <dbReference type="NCBI Taxonomy" id="1323738"/>
    <lineage>
        <taxon>Bacteria</taxon>
        <taxon>Pseudomonadati</taxon>
        <taxon>Pseudomonadota</taxon>
        <taxon>Gammaproteobacteria</taxon>
        <taxon>Alteromonadales</taxon>
        <taxon>Idiomarinaceae</taxon>
        <taxon>Pseudidiomarina</taxon>
    </lineage>
</organism>
<dbReference type="InterPro" id="IPR012902">
    <property type="entry name" value="N_methyl_site"/>
</dbReference>
<sequence>MISVNSSAIRTGGVRSRGFTFIELLVALLILGVGIGSLVTLQSTFIRSTALAAERNAAMDIAQSRLEQLRATEFAAISAGSESVTSTQQTFAVQWQVTDQFYDGQWFAADSEVLPAKFSTTPAPTPHAKSVSVQVSWQARGGATEQIEVPGWSAALQLRDGQRVAREPSVRADPRVVYNPGAAPEVIAIKLEENSAASEYFVKETSKPTPQVSRSGEYLQVSFDAVTYDEATQTQRIEDFMTLNCRCTLQASGQGATPNRMALIDGELQLDTAASEFIEKNVGVSADANQPALCNQCCRDHHDSSAMVADGNLYQQTDNRTASGNHRHYNEVNGSLVEAGVGDQYLEACRMRRVDGYYAPFADWQLQSVVLMSAAYLTQSDSASVYEAYIQQAVRAMVTGEPLPQPPTGRDLNVAPGAYQLIGRGVYLDEMDAAHEQEVLTRLQNGETDWLRIVPFYEVNLTLLSDWESDNAVVASVTNEPIGTIVDPENSFYGTYSRGRLQAEQNGMSVVNMQVLGGNSGVIGSAATNPVDAGRVFTDAVNVTVTAQDENTDLFSVTGEINCLDALGSSCKNNQLRNVNVTISDLNLSCEYQTGGRNQTPFYSCANIPAGWSGLITFAKEGFSFTPAQVSIDNLSGNRQFNILMQE</sequence>
<dbReference type="Pfam" id="PF07963">
    <property type="entry name" value="N_methyl"/>
    <property type="match status" value="1"/>
</dbReference>
<dbReference type="Proteomes" id="UP000194450">
    <property type="component" value="Unassembled WGS sequence"/>
</dbReference>
<evidence type="ECO:0000313" key="11">
    <source>
        <dbReference type="Proteomes" id="UP000194450"/>
    </source>
</evidence>
<evidence type="ECO:0000256" key="8">
    <source>
        <dbReference type="ARBA" id="ARBA00023136"/>
    </source>
</evidence>
<dbReference type="GO" id="GO:0015628">
    <property type="term" value="P:protein secretion by the type II secretion system"/>
    <property type="evidence" value="ECO:0007669"/>
    <property type="project" value="InterPro"/>
</dbReference>
<evidence type="ECO:0000256" key="6">
    <source>
        <dbReference type="ARBA" id="ARBA00022692"/>
    </source>
</evidence>
<keyword evidence="8 9" id="KW-0472">Membrane</keyword>
<dbReference type="InterPro" id="IPR010052">
    <property type="entry name" value="T2SS_protein-GspI"/>
</dbReference>
<proteinExistence type="inferred from homology"/>
<keyword evidence="11" id="KW-1185">Reference proteome</keyword>
<evidence type="ECO:0000256" key="7">
    <source>
        <dbReference type="ARBA" id="ARBA00022989"/>
    </source>
</evidence>
<gene>
    <name evidence="10" type="ORF">SAMN06297229_0712</name>
</gene>
<name>A0A1Y6EIL1_9GAMM</name>
<evidence type="ECO:0000256" key="3">
    <source>
        <dbReference type="ARBA" id="ARBA00022475"/>
    </source>
</evidence>
<accession>A0A1Y6EIL1</accession>
<dbReference type="PANTHER" id="PTHR38779">
    <property type="entry name" value="TYPE II SECRETION SYSTEM PROTEIN I-RELATED"/>
    <property type="match status" value="1"/>
</dbReference>